<organism evidence="1">
    <name type="scientific">hydrothermal vent metagenome</name>
    <dbReference type="NCBI Taxonomy" id="652676"/>
    <lineage>
        <taxon>unclassified sequences</taxon>
        <taxon>metagenomes</taxon>
        <taxon>ecological metagenomes</taxon>
    </lineage>
</organism>
<dbReference type="EMBL" id="UOFJ01000021">
    <property type="protein sequence ID" value="VAW60974.1"/>
    <property type="molecule type" value="Genomic_DNA"/>
</dbReference>
<proteinExistence type="predicted"/>
<accession>A0A3B0XXL3</accession>
<name>A0A3B0XXL3_9ZZZZ</name>
<protein>
    <submittedName>
        <fullName evidence="1">Uncharacterized protein</fullName>
    </submittedName>
</protein>
<reference evidence="1" key="1">
    <citation type="submission" date="2018-06" db="EMBL/GenBank/DDBJ databases">
        <authorList>
            <person name="Zhirakovskaya E."/>
        </authorList>
    </citation>
    <scope>NUCLEOTIDE SEQUENCE</scope>
</reference>
<gene>
    <name evidence="1" type="ORF">MNBD_GAMMA10-488</name>
</gene>
<sequence length="90" mass="10382">MIDERTQLDSVSINQKTKIYNLNMSLVNLAISEIDISFIYKTFEESIMPASCKSEVLKVFFNEGYKINYIYTDKTGQLISKHTVNPAYCK</sequence>
<dbReference type="AlphaFoldDB" id="A0A3B0XXL3"/>
<evidence type="ECO:0000313" key="1">
    <source>
        <dbReference type="EMBL" id="VAW60974.1"/>
    </source>
</evidence>